<protein>
    <submittedName>
        <fullName evidence="2">Uncharacterized protein</fullName>
    </submittedName>
</protein>
<accession>A0A915I422</accession>
<reference evidence="2" key="1">
    <citation type="submission" date="2022-11" db="UniProtKB">
        <authorList>
            <consortium name="WormBaseParasite"/>
        </authorList>
    </citation>
    <scope>IDENTIFICATION</scope>
</reference>
<evidence type="ECO:0000313" key="2">
    <source>
        <dbReference type="WBParaSite" id="nRc.2.0.1.t08491-RA"/>
    </source>
</evidence>
<dbReference type="WBParaSite" id="nRc.2.0.1.t08491-RA">
    <property type="protein sequence ID" value="nRc.2.0.1.t08491-RA"/>
    <property type="gene ID" value="nRc.2.0.1.g08491"/>
</dbReference>
<proteinExistence type="predicted"/>
<organism evidence="1 2">
    <name type="scientific">Romanomermis culicivorax</name>
    <name type="common">Nematode worm</name>
    <dbReference type="NCBI Taxonomy" id="13658"/>
    <lineage>
        <taxon>Eukaryota</taxon>
        <taxon>Metazoa</taxon>
        <taxon>Ecdysozoa</taxon>
        <taxon>Nematoda</taxon>
        <taxon>Enoplea</taxon>
        <taxon>Dorylaimia</taxon>
        <taxon>Mermithida</taxon>
        <taxon>Mermithoidea</taxon>
        <taxon>Mermithidae</taxon>
        <taxon>Romanomermis</taxon>
    </lineage>
</organism>
<dbReference type="AlphaFoldDB" id="A0A915I422"/>
<keyword evidence="1" id="KW-1185">Reference proteome</keyword>
<sequence length="169" mass="18519">MYSQTYLTPFKISKLSLDNLSNVGVGWVSETDQTFETAMIGAFQKLEKPVITESGAPLIDSQPIGDAIFDAPSDDAYGVRTDIWTLKVTIANKRIRFIILTFLCIQRRTVVAGRGARGAVGHKTGIRQATGRFGNGRLRIAARGQSVIRIVGHHIVRIATFATKNAARF</sequence>
<name>A0A915I422_ROMCU</name>
<evidence type="ECO:0000313" key="1">
    <source>
        <dbReference type="Proteomes" id="UP000887565"/>
    </source>
</evidence>
<dbReference type="Proteomes" id="UP000887565">
    <property type="component" value="Unplaced"/>
</dbReference>